<keyword evidence="1" id="KW-1133">Transmembrane helix</keyword>
<sequence>MEKNINLRKKSLFSYGFVGIVWVVFGIVQIIELPKYFKTVLMIVLLGMMSISICSHFMKSDKIDEMSKVNELKAQSTSYILLALFFSILLIISFFKNVWIVDLVKILPFLFGLNLMSKSLLFIFYEKAGQY</sequence>
<dbReference type="EMBL" id="CP017253">
    <property type="protein sequence ID" value="AOR23720.1"/>
    <property type="molecule type" value="Genomic_DNA"/>
</dbReference>
<evidence type="ECO:0000256" key="1">
    <source>
        <dbReference type="SAM" id="Phobius"/>
    </source>
</evidence>
<dbReference type="KEGG" id="ctae:BGI42_08235"/>
<accession>A0A1D7XKM3</accession>
<dbReference type="AlphaFoldDB" id="A0A1D7XKM3"/>
<organism evidence="2 3">
    <name type="scientific">Clostridium taeniosporum</name>
    <dbReference type="NCBI Taxonomy" id="394958"/>
    <lineage>
        <taxon>Bacteria</taxon>
        <taxon>Bacillati</taxon>
        <taxon>Bacillota</taxon>
        <taxon>Clostridia</taxon>
        <taxon>Eubacteriales</taxon>
        <taxon>Clostridiaceae</taxon>
        <taxon>Clostridium</taxon>
    </lineage>
</organism>
<evidence type="ECO:0008006" key="4">
    <source>
        <dbReference type="Google" id="ProtNLM"/>
    </source>
</evidence>
<evidence type="ECO:0000313" key="3">
    <source>
        <dbReference type="Proteomes" id="UP000094652"/>
    </source>
</evidence>
<feature type="transmembrane region" description="Helical" evidence="1">
    <location>
        <begin position="12"/>
        <end position="31"/>
    </location>
</feature>
<dbReference type="Proteomes" id="UP000094652">
    <property type="component" value="Chromosome"/>
</dbReference>
<proteinExistence type="predicted"/>
<evidence type="ECO:0000313" key="2">
    <source>
        <dbReference type="EMBL" id="AOR23720.1"/>
    </source>
</evidence>
<feature type="transmembrane region" description="Helical" evidence="1">
    <location>
        <begin position="106"/>
        <end position="125"/>
    </location>
</feature>
<feature type="transmembrane region" description="Helical" evidence="1">
    <location>
        <begin position="37"/>
        <end position="58"/>
    </location>
</feature>
<keyword evidence="3" id="KW-1185">Reference proteome</keyword>
<dbReference type="OrthoDB" id="1935734at2"/>
<reference evidence="3" key="1">
    <citation type="submission" date="2016-09" db="EMBL/GenBank/DDBJ databases">
        <title>Genomics of Clostridium taeniosporum, an organism which forms endospores with ribbon-like appendages.</title>
        <authorList>
            <person name="Walker J.R."/>
        </authorList>
    </citation>
    <scope>NUCLEOTIDE SEQUENCE [LARGE SCALE GENOMIC DNA]</scope>
    <source>
        <strain evidence="3">1/k</strain>
    </source>
</reference>
<protein>
    <recommendedName>
        <fullName evidence="4">DUF2178 domain-containing protein</fullName>
    </recommendedName>
</protein>
<feature type="transmembrane region" description="Helical" evidence="1">
    <location>
        <begin position="79"/>
        <end position="100"/>
    </location>
</feature>
<name>A0A1D7XKM3_9CLOT</name>
<keyword evidence="1" id="KW-0812">Transmembrane</keyword>
<dbReference type="RefSeq" id="WP_069679869.1">
    <property type="nucleotide sequence ID" value="NZ_CP017253.2"/>
</dbReference>
<keyword evidence="1" id="KW-0472">Membrane</keyword>
<gene>
    <name evidence="2" type="ORF">BGI42_08235</name>
</gene>
<dbReference type="STRING" id="394958.BGI42_08235"/>